<evidence type="ECO:0000313" key="13">
    <source>
        <dbReference type="EMBL" id="RDW90502.1"/>
    </source>
</evidence>
<dbReference type="OrthoDB" id="2530521at2759"/>
<dbReference type="PROSITE" id="PS01159">
    <property type="entry name" value="WW_DOMAIN_1"/>
    <property type="match status" value="1"/>
</dbReference>
<evidence type="ECO:0000256" key="3">
    <source>
        <dbReference type="ARBA" id="ARBA00013194"/>
    </source>
</evidence>
<name>A0A3D8SW06_9EURO</name>
<dbReference type="CDD" id="cd00337">
    <property type="entry name" value="Ribosomal_uL14"/>
    <property type="match status" value="1"/>
</dbReference>
<evidence type="ECO:0000256" key="9">
    <source>
        <dbReference type="ARBA" id="ARBA00040118"/>
    </source>
</evidence>
<dbReference type="SMART" id="SM00456">
    <property type="entry name" value="WW"/>
    <property type="match status" value="1"/>
</dbReference>
<protein>
    <recommendedName>
        <fullName evidence="9">Large ribosomal subunit protein uL14m</fullName>
        <ecNumber evidence="3">5.2.1.8</ecNumber>
    </recommendedName>
</protein>
<evidence type="ECO:0000259" key="12">
    <source>
        <dbReference type="PROSITE" id="PS50198"/>
    </source>
</evidence>
<dbReference type="GO" id="GO:0005829">
    <property type="term" value="C:cytosol"/>
    <property type="evidence" value="ECO:0007669"/>
    <property type="project" value="TreeGrafter"/>
</dbReference>
<evidence type="ECO:0000259" key="11">
    <source>
        <dbReference type="PROSITE" id="PS50020"/>
    </source>
</evidence>
<organism evidence="13 14">
    <name type="scientific">Aspergillus mulundensis</name>
    <dbReference type="NCBI Taxonomy" id="1810919"/>
    <lineage>
        <taxon>Eukaryota</taxon>
        <taxon>Fungi</taxon>
        <taxon>Dikarya</taxon>
        <taxon>Ascomycota</taxon>
        <taxon>Pezizomycotina</taxon>
        <taxon>Eurotiomycetes</taxon>
        <taxon>Eurotiomycetidae</taxon>
        <taxon>Eurotiales</taxon>
        <taxon>Aspergillaceae</taxon>
        <taxon>Aspergillus</taxon>
        <taxon>Aspergillus subgen. Nidulantes</taxon>
    </lineage>
</organism>
<dbReference type="EMBL" id="PVWQ01000002">
    <property type="protein sequence ID" value="RDW90502.1"/>
    <property type="molecule type" value="Genomic_DNA"/>
</dbReference>
<dbReference type="GO" id="GO:0005634">
    <property type="term" value="C:nucleus"/>
    <property type="evidence" value="ECO:0007669"/>
    <property type="project" value="TreeGrafter"/>
</dbReference>
<keyword evidence="5 10" id="KW-0697">Rotamase</keyword>
<dbReference type="GO" id="GO:0005840">
    <property type="term" value="C:ribosome"/>
    <property type="evidence" value="ECO:0007669"/>
    <property type="project" value="UniProtKB-KW"/>
</dbReference>
<dbReference type="Pfam" id="PF00397">
    <property type="entry name" value="WW"/>
    <property type="match status" value="1"/>
</dbReference>
<evidence type="ECO:0000256" key="6">
    <source>
        <dbReference type="ARBA" id="ARBA00023235"/>
    </source>
</evidence>
<dbReference type="HAMAP" id="MF_01367">
    <property type="entry name" value="Ribosomal_uL14"/>
    <property type="match status" value="1"/>
</dbReference>
<dbReference type="GO" id="GO:0003735">
    <property type="term" value="F:structural constituent of ribosome"/>
    <property type="evidence" value="ECO:0007669"/>
    <property type="project" value="InterPro"/>
</dbReference>
<evidence type="ECO:0000256" key="10">
    <source>
        <dbReference type="PROSITE-ProRule" id="PRU00278"/>
    </source>
</evidence>
<dbReference type="Proteomes" id="UP000256690">
    <property type="component" value="Unassembled WGS sequence"/>
</dbReference>
<evidence type="ECO:0000256" key="4">
    <source>
        <dbReference type="ARBA" id="ARBA00022980"/>
    </source>
</evidence>
<dbReference type="InterPro" id="IPR019972">
    <property type="entry name" value="Ribosomal_uL14_CS"/>
</dbReference>
<dbReference type="Gene3D" id="2.40.150.20">
    <property type="entry name" value="Ribosomal protein L14"/>
    <property type="match status" value="1"/>
</dbReference>
<dbReference type="Pfam" id="PF00639">
    <property type="entry name" value="Rotamase"/>
    <property type="match status" value="1"/>
</dbReference>
<comment type="function">
    <text evidence="8">Component of the mitochondrial ribosome (mitoribosome), a dedicated translation machinery responsible for the synthesis of mitochondrial genome-encoded proteins, including at least some of the essential transmembrane subunits of the mitochondrial respiratory chain. The mitoribosomes are attached to the mitochondrial inner membrane and translation products are cotranslationally integrated into the membrane.</text>
</comment>
<evidence type="ECO:0000313" key="14">
    <source>
        <dbReference type="Proteomes" id="UP000256690"/>
    </source>
</evidence>
<keyword evidence="7" id="KW-0687">Ribonucleoprotein</keyword>
<dbReference type="InterPro" id="IPR000297">
    <property type="entry name" value="PPIase_PpiC"/>
</dbReference>
<keyword evidence="4" id="KW-0689">Ribosomal protein</keyword>
<dbReference type="SUPFAM" id="SSF51045">
    <property type="entry name" value="WW domain"/>
    <property type="match status" value="1"/>
</dbReference>
<dbReference type="Gene3D" id="2.20.70.10">
    <property type="match status" value="1"/>
</dbReference>
<dbReference type="GO" id="GO:0060261">
    <property type="term" value="P:positive regulation of transcription initiation by RNA polymerase II"/>
    <property type="evidence" value="ECO:0007669"/>
    <property type="project" value="UniProtKB-ARBA"/>
</dbReference>
<dbReference type="SUPFAM" id="SSF54534">
    <property type="entry name" value="FKBP-like"/>
    <property type="match status" value="1"/>
</dbReference>
<dbReference type="STRING" id="1810919.A0A3D8SW06"/>
<dbReference type="PROSITE" id="PS50020">
    <property type="entry name" value="WW_DOMAIN_2"/>
    <property type="match status" value="1"/>
</dbReference>
<dbReference type="Gene3D" id="3.10.50.40">
    <property type="match status" value="1"/>
</dbReference>
<dbReference type="RefSeq" id="XP_026607456.1">
    <property type="nucleotide sequence ID" value="XM_026744293.1"/>
</dbReference>
<feature type="domain" description="WW" evidence="11">
    <location>
        <begin position="385"/>
        <end position="419"/>
    </location>
</feature>
<dbReference type="GO" id="GO:1990904">
    <property type="term" value="C:ribonucleoprotein complex"/>
    <property type="evidence" value="ECO:0007669"/>
    <property type="project" value="UniProtKB-KW"/>
</dbReference>
<keyword evidence="14" id="KW-1185">Reference proteome</keyword>
<proteinExistence type="inferred from homology"/>
<dbReference type="EC" id="5.2.1.8" evidence="3"/>
<dbReference type="GO" id="GO:0006412">
    <property type="term" value="P:translation"/>
    <property type="evidence" value="ECO:0007669"/>
    <property type="project" value="InterPro"/>
</dbReference>
<evidence type="ECO:0000256" key="5">
    <source>
        <dbReference type="ARBA" id="ARBA00023110"/>
    </source>
</evidence>
<dbReference type="PROSITE" id="PS50198">
    <property type="entry name" value="PPIC_PPIASE_2"/>
    <property type="match status" value="1"/>
</dbReference>
<evidence type="ECO:0000256" key="1">
    <source>
        <dbReference type="ARBA" id="ARBA00000971"/>
    </source>
</evidence>
<keyword evidence="6 10" id="KW-0413">Isomerase</keyword>
<dbReference type="InterPro" id="IPR036853">
    <property type="entry name" value="Ribosomal_uL14_sf"/>
</dbReference>
<dbReference type="FunFam" id="2.20.70.10:FF:000066">
    <property type="entry name" value="Peptidyl-prolyl cis-trans isomerase"/>
    <property type="match status" value="1"/>
</dbReference>
<evidence type="ECO:0000256" key="2">
    <source>
        <dbReference type="ARBA" id="ARBA00010745"/>
    </source>
</evidence>
<feature type="domain" description="PpiC" evidence="12">
    <location>
        <begin position="446"/>
        <end position="557"/>
    </location>
</feature>
<sequence length="557" mass="60694">MERLEAAALPMDECCLISQAAAALTGVGGRENSPPAIFRAADVDRTAAVGGVTGPAHTVKMIQLKTLLNCIDNSGAAVVECVNVLKKKRAATVVLRDLGDRIVIVVQKQRNFGPEGTSSTGIANKVRRGDIRHAVVVRVKKEMQRPDGTLVRFDDNACVLVNKAGDPIGTRMNGVVATELRGRQCGSRHSKVSERQLDTEHRTIQRFKVLTIPVSADRCWDWKNTASGCAHFGQTLLDRGSCRKKAQQESAHVTRDGFAAEQAQAGETNRRITSHILGHTSGVADLAGELVLINAVGCCGLADMAGSACKLQAVVDAVFLRVEQVGAFAAEAEMDLFGLLVIAIGGRRRTGRHFCGVESKRAGRLFTSVRTSEQLLKLADEMANTGLPAGWEVRHSNSKNLPYYFNPATRESRWEPPADTDMESLKVYMAKYHSGAGAYPEAPSQDGKIRCSHLLVKHRDSRRPSSWREAEITRTKEQAREILRGHQERILRGEVRLGDLATSESDCSSARKRGDLGFFGHGEMQKEFEEAAFALQPGQVSDIVESGSGLHLIERLQ</sequence>
<reference evidence="13 14" key="1">
    <citation type="journal article" date="2018" name="IMA Fungus">
        <title>IMA Genome-F 9: Draft genome sequence of Annulohypoxylon stygium, Aspergillus mulundensis, Berkeleyomyces basicola (syn. Thielaviopsis basicola), Ceratocystis smalleyi, two Cercospora beticola strains, Coleophoma cylindrospora, Fusarium fracticaudum, Phialophora cf. hyalina, and Morchella septimelata.</title>
        <authorList>
            <person name="Wingfield B.D."/>
            <person name="Bills G.F."/>
            <person name="Dong Y."/>
            <person name="Huang W."/>
            <person name="Nel W.J."/>
            <person name="Swalarsk-Parry B.S."/>
            <person name="Vaghefi N."/>
            <person name="Wilken P.M."/>
            <person name="An Z."/>
            <person name="de Beer Z.W."/>
            <person name="De Vos L."/>
            <person name="Chen L."/>
            <person name="Duong T.A."/>
            <person name="Gao Y."/>
            <person name="Hammerbacher A."/>
            <person name="Kikkert J.R."/>
            <person name="Li Y."/>
            <person name="Li H."/>
            <person name="Li K."/>
            <person name="Li Q."/>
            <person name="Liu X."/>
            <person name="Ma X."/>
            <person name="Naidoo K."/>
            <person name="Pethybridge S.J."/>
            <person name="Sun J."/>
            <person name="Steenkamp E.T."/>
            <person name="van der Nest M.A."/>
            <person name="van Wyk S."/>
            <person name="Wingfield M.J."/>
            <person name="Xiong C."/>
            <person name="Yue Q."/>
            <person name="Zhang X."/>
        </authorList>
    </citation>
    <scope>NUCLEOTIDE SEQUENCE [LARGE SCALE GENOMIC DNA]</scope>
    <source>
        <strain evidence="13 14">DSM 5745</strain>
    </source>
</reference>
<dbReference type="GO" id="GO:0003755">
    <property type="term" value="F:peptidyl-prolyl cis-trans isomerase activity"/>
    <property type="evidence" value="ECO:0007669"/>
    <property type="project" value="UniProtKB-KW"/>
</dbReference>
<dbReference type="InterPro" id="IPR051370">
    <property type="entry name" value="PPIase_Pin1"/>
</dbReference>
<dbReference type="CDD" id="cd00201">
    <property type="entry name" value="WW"/>
    <property type="match status" value="1"/>
</dbReference>
<dbReference type="GeneID" id="38112647"/>
<gene>
    <name evidence="13" type="ORF">DSM5745_02277</name>
</gene>
<comment type="similarity">
    <text evidence="2">Belongs to the universal ribosomal protein uL14 family.</text>
</comment>
<dbReference type="InterPro" id="IPR000218">
    <property type="entry name" value="Ribosomal_uL14"/>
</dbReference>
<evidence type="ECO:0000256" key="8">
    <source>
        <dbReference type="ARBA" id="ARBA00037226"/>
    </source>
</evidence>
<dbReference type="InterPro" id="IPR046357">
    <property type="entry name" value="PPIase_dom_sf"/>
</dbReference>
<comment type="caution">
    <text evidence="13">The sequence shown here is derived from an EMBL/GenBank/DDBJ whole genome shotgun (WGS) entry which is preliminary data.</text>
</comment>
<evidence type="ECO:0000256" key="7">
    <source>
        <dbReference type="ARBA" id="ARBA00023274"/>
    </source>
</evidence>
<dbReference type="AlphaFoldDB" id="A0A3D8SW06"/>
<accession>A0A3D8SW06</accession>
<dbReference type="InterPro" id="IPR036020">
    <property type="entry name" value="WW_dom_sf"/>
</dbReference>
<dbReference type="SMART" id="SM01374">
    <property type="entry name" value="Ribosomal_L14"/>
    <property type="match status" value="1"/>
</dbReference>
<comment type="catalytic activity">
    <reaction evidence="1">
        <text>[protein]-peptidylproline (omega=180) = [protein]-peptidylproline (omega=0)</text>
        <dbReference type="Rhea" id="RHEA:16237"/>
        <dbReference type="Rhea" id="RHEA-COMP:10747"/>
        <dbReference type="Rhea" id="RHEA-COMP:10748"/>
        <dbReference type="ChEBI" id="CHEBI:83833"/>
        <dbReference type="ChEBI" id="CHEBI:83834"/>
        <dbReference type="EC" id="5.2.1.8"/>
    </reaction>
</comment>
<dbReference type="SUPFAM" id="SSF50193">
    <property type="entry name" value="Ribosomal protein L14"/>
    <property type="match status" value="1"/>
</dbReference>
<dbReference type="PANTHER" id="PTHR10657">
    <property type="entry name" value="PEPTIDYL-PROLYL CIS-TRANS ISOMERASE"/>
    <property type="match status" value="1"/>
</dbReference>
<dbReference type="PROSITE" id="PS00049">
    <property type="entry name" value="RIBOSOMAL_L14"/>
    <property type="match status" value="1"/>
</dbReference>
<dbReference type="InterPro" id="IPR001202">
    <property type="entry name" value="WW_dom"/>
</dbReference>
<dbReference type="Pfam" id="PF00238">
    <property type="entry name" value="Ribosomal_L14"/>
    <property type="match status" value="1"/>
</dbReference>
<dbReference type="FunFam" id="3.10.50.40:FF:000026">
    <property type="entry name" value="Peptidyl-prolyl cis-trans isomerase"/>
    <property type="match status" value="1"/>
</dbReference>
<dbReference type="PANTHER" id="PTHR10657:SF4">
    <property type="entry name" value="PEPTIDYL-PROLYL CIS-TRANS ISOMERASE-RELATED"/>
    <property type="match status" value="1"/>
</dbReference>
<dbReference type="FunFam" id="2.40.150.20:FF:000005">
    <property type="entry name" value="50S ribosomal protein L14"/>
    <property type="match status" value="1"/>
</dbReference>